<sequence>MSSRPANFHGLHIRKWYEFQEETLAIETGPLADGEPVVKLVVAAAIANPNAGRFVASFDEVIAASEHLGIEFARRLITRLAGRAVQSYGKAALVGANGEYEHGNAFLTTAFAEPIREAVGGGKAWVPSTGKRGGPGTEIDIPLAHKDALYVRSHYDTFSVTFTDSPGPDEVVIAMAVATRGRLHARLGGISVDEIIGEDGLR</sequence>
<dbReference type="Gene3D" id="3.30.1330.110">
    <property type="entry name" value="BB2672"/>
    <property type="match status" value="1"/>
</dbReference>
<proteinExistence type="predicted"/>
<dbReference type="KEGG" id="nao:Y958_15355"/>
<evidence type="ECO:0000313" key="1">
    <source>
        <dbReference type="EMBL" id="ASG22330.1"/>
    </source>
</evidence>
<evidence type="ECO:0000313" key="2">
    <source>
        <dbReference type="Proteomes" id="UP000197153"/>
    </source>
</evidence>
<reference evidence="1 2" key="1">
    <citation type="submission" date="2017-06" db="EMBL/GenBank/DDBJ databases">
        <title>Complete genome sequence of Nitrospirillum amazonense strain CBAmC, an endophytic nitrogen-fixing and plant growth-promoting bacterium, isolated from sugarcane.</title>
        <authorList>
            <person name="Schwab S."/>
            <person name="dos Santos Teixeira K.R."/>
            <person name="Simoes Araujo J.L."/>
            <person name="Soares Vidal M."/>
            <person name="Borges de Freitas H.R."/>
            <person name="Rivello Crivelaro A.L."/>
            <person name="Bueno de Camargo Nunes A."/>
            <person name="dos Santos C.M."/>
            <person name="Palmeira da Silva Rosa D."/>
            <person name="da Silva Padilha D."/>
            <person name="da Silva E."/>
            <person name="Araujo Terra L."/>
            <person name="Soares Mendes V."/>
            <person name="Farinelli L."/>
            <person name="Magalhaes Cruz L."/>
            <person name="Baldani J.I."/>
        </authorList>
    </citation>
    <scope>NUCLEOTIDE SEQUENCE [LARGE SCALE GENOMIC DNA]</scope>
    <source>
        <strain evidence="1 2">CBAmC</strain>
    </source>
</reference>
<dbReference type="RefSeq" id="WP_088872920.1">
    <property type="nucleotide sequence ID" value="NZ_CP022111.1"/>
</dbReference>
<dbReference type="EMBL" id="CP022111">
    <property type="protein sequence ID" value="ASG22330.1"/>
    <property type="molecule type" value="Genomic_DNA"/>
</dbReference>
<dbReference type="InterPro" id="IPR009569">
    <property type="entry name" value="AA_synth_put"/>
</dbReference>
<dbReference type="AlphaFoldDB" id="A0A248JUX9"/>
<dbReference type="InterPro" id="IPR035936">
    <property type="entry name" value="BB2672"/>
</dbReference>
<accession>A0A248JUX9</accession>
<dbReference type="SUPFAM" id="SSF160519">
    <property type="entry name" value="BB2672-like"/>
    <property type="match status" value="1"/>
</dbReference>
<dbReference type="Pfam" id="PF06684">
    <property type="entry name" value="AA_synth"/>
    <property type="match status" value="1"/>
</dbReference>
<protein>
    <submittedName>
        <fullName evidence="1">Peptide synthetase</fullName>
    </submittedName>
</protein>
<dbReference type="Proteomes" id="UP000197153">
    <property type="component" value="Chromosome 2"/>
</dbReference>
<gene>
    <name evidence="1" type="ORF">Y958_15355</name>
</gene>
<keyword evidence="2" id="KW-1185">Reference proteome</keyword>
<name>A0A248JUX9_9PROT</name>
<organism evidence="1 2">
    <name type="scientific">Nitrospirillum viridazoti CBAmc</name>
    <dbReference type="NCBI Taxonomy" id="1441467"/>
    <lineage>
        <taxon>Bacteria</taxon>
        <taxon>Pseudomonadati</taxon>
        <taxon>Pseudomonadota</taxon>
        <taxon>Alphaproteobacteria</taxon>
        <taxon>Rhodospirillales</taxon>
        <taxon>Azospirillaceae</taxon>
        <taxon>Nitrospirillum</taxon>
        <taxon>Nitrospirillum viridazoti</taxon>
    </lineage>
</organism>